<organism evidence="3 4">
    <name type="scientific">Toxoplasma gondii p89</name>
    <dbReference type="NCBI Taxonomy" id="943119"/>
    <lineage>
        <taxon>Eukaryota</taxon>
        <taxon>Sar</taxon>
        <taxon>Alveolata</taxon>
        <taxon>Apicomplexa</taxon>
        <taxon>Conoidasida</taxon>
        <taxon>Coccidia</taxon>
        <taxon>Eucoccidiorida</taxon>
        <taxon>Eimeriorina</taxon>
        <taxon>Sarcocystidae</taxon>
        <taxon>Toxoplasma</taxon>
    </lineage>
</organism>
<dbReference type="Proteomes" id="UP000028828">
    <property type="component" value="Unassembled WGS sequence"/>
</dbReference>
<dbReference type="EMBL" id="AEYI02001977">
    <property type="protein sequence ID" value="KFG31243.1"/>
    <property type="molecule type" value="Genomic_DNA"/>
</dbReference>
<reference evidence="3 4" key="1">
    <citation type="submission" date="2014-03" db="EMBL/GenBank/DDBJ databases">
        <authorList>
            <person name="Sibley D."/>
            <person name="Venepally P."/>
            <person name="Karamycheva S."/>
            <person name="Hadjithomas M."/>
            <person name="Khan A."/>
            <person name="Brunk B."/>
            <person name="Roos D."/>
            <person name="Caler E."/>
            <person name="Lorenzi H."/>
        </authorList>
    </citation>
    <scope>NUCLEOTIDE SEQUENCE [LARGE SCALE GENOMIC DNA]</scope>
    <source>
        <strain evidence="4">p89</strain>
    </source>
</reference>
<comment type="caution">
    <text evidence="3">The sequence shown here is derived from an EMBL/GenBank/DDBJ whole genome shotgun (WGS) entry which is preliminary data.</text>
</comment>
<sequence>MRQLILLCTTILLLLLSSTPRANAQDEDDDEDEQVEPDQTEDFSEEDEDSEQQMNKPASYMEPSISPAGFVHSNKWRRFRDRLDPTTLRGDTAPERSFRNLVRHYYDVTEESYPKPE</sequence>
<gene>
    <name evidence="3" type="ORF">TGP89_223400</name>
</gene>
<evidence type="ECO:0000313" key="4">
    <source>
        <dbReference type="Proteomes" id="UP000028828"/>
    </source>
</evidence>
<proteinExistence type="predicted"/>
<feature type="region of interest" description="Disordered" evidence="1">
    <location>
        <begin position="21"/>
        <end position="69"/>
    </location>
</feature>
<evidence type="ECO:0000256" key="1">
    <source>
        <dbReference type="SAM" id="MobiDB-lite"/>
    </source>
</evidence>
<evidence type="ECO:0000313" key="3">
    <source>
        <dbReference type="EMBL" id="KFG31243.1"/>
    </source>
</evidence>
<feature type="signal peptide" evidence="2">
    <location>
        <begin position="1"/>
        <end position="24"/>
    </location>
</feature>
<dbReference type="VEuPathDB" id="ToxoDB:TGP89_223400"/>
<protein>
    <submittedName>
        <fullName evidence="3">Uncharacterized protein</fullName>
    </submittedName>
</protein>
<feature type="chain" id="PRO_5001808264" evidence="2">
    <location>
        <begin position="25"/>
        <end position="117"/>
    </location>
</feature>
<evidence type="ECO:0000256" key="2">
    <source>
        <dbReference type="SAM" id="SignalP"/>
    </source>
</evidence>
<keyword evidence="2" id="KW-0732">Signal</keyword>
<name>A0A086JGH5_TOXGO</name>
<dbReference type="AlphaFoldDB" id="A0A086JGH5"/>
<feature type="compositionally biased region" description="Acidic residues" evidence="1">
    <location>
        <begin position="25"/>
        <end position="51"/>
    </location>
</feature>
<dbReference type="OrthoDB" id="10372726at2759"/>
<accession>A0A086JGH5</accession>